<evidence type="ECO:0000313" key="3">
    <source>
        <dbReference type="EnsemblPlants" id="KEH29109"/>
    </source>
</evidence>
<reference evidence="2" key="4">
    <citation type="journal article" date="2018" name="Nat. Plants">
        <title>Whole-genome landscape of Medicago truncatula symbiotic genes.</title>
        <authorList>
            <person name="Pecrix Y."/>
            <person name="Gamas P."/>
            <person name="Carrere S."/>
        </authorList>
    </citation>
    <scope>NUCLEOTIDE SEQUENCE</scope>
    <source>
        <tissue evidence="2">Leaves</tissue>
    </source>
</reference>
<dbReference type="PANTHER" id="PTHR12829">
    <property type="entry name" value="N6-ADENOSINE-METHYLTRANSFERASE"/>
    <property type="match status" value="1"/>
</dbReference>
<reference evidence="1 4" key="2">
    <citation type="journal article" date="2014" name="BMC Genomics">
        <title>An improved genome release (version Mt4.0) for the model legume Medicago truncatula.</title>
        <authorList>
            <person name="Tang H."/>
            <person name="Krishnakumar V."/>
            <person name="Bidwell S."/>
            <person name="Rosen B."/>
            <person name="Chan A."/>
            <person name="Zhou S."/>
            <person name="Gentzbittel L."/>
            <person name="Childs K.L."/>
            <person name="Yandell M."/>
            <person name="Gundlach H."/>
            <person name="Mayer K.F."/>
            <person name="Schwartz D.C."/>
            <person name="Town C.D."/>
        </authorList>
    </citation>
    <scope>GENOME REANNOTATION</scope>
    <source>
        <strain evidence="1">A17</strain>
        <strain evidence="3 4">cv. Jemalong A17</strain>
    </source>
</reference>
<proteinExistence type="predicted"/>
<dbReference type="HOGENOM" id="CLU_1484131_0_0_1"/>
<dbReference type="PANTHER" id="PTHR12829:SF2">
    <property type="entry name" value="N6-ADENOSINE-METHYLTRANSFERASE MT-A70-LIKE"/>
    <property type="match status" value="1"/>
</dbReference>
<dbReference type="Gramene" id="rna21297">
    <property type="protein sequence ID" value="RHN59292.1"/>
    <property type="gene ID" value="gene21297"/>
</dbReference>
<dbReference type="Proteomes" id="UP000002051">
    <property type="component" value="Chromosome 4"/>
</dbReference>
<keyword evidence="2" id="KW-0808">Transferase</keyword>
<accession>A0A072UH71</accession>
<dbReference type="EMBL" id="CM001220">
    <property type="protein sequence ID" value="KEH29109.1"/>
    <property type="molecule type" value="Genomic_DNA"/>
</dbReference>
<reference evidence="3" key="3">
    <citation type="submission" date="2015-04" db="UniProtKB">
        <authorList>
            <consortium name="EnsemblPlants"/>
        </authorList>
    </citation>
    <scope>IDENTIFICATION</scope>
    <source>
        <strain evidence="3">cv. Jemalong A17</strain>
    </source>
</reference>
<evidence type="ECO:0000313" key="2">
    <source>
        <dbReference type="EMBL" id="RHN59292.1"/>
    </source>
</evidence>
<dbReference type="Proteomes" id="UP000265566">
    <property type="component" value="Chromosome 4"/>
</dbReference>
<keyword evidence="2" id="KW-0489">Methyltransferase</keyword>
<organism evidence="1 4">
    <name type="scientific">Medicago truncatula</name>
    <name type="common">Barrel medic</name>
    <name type="synonym">Medicago tribuloides</name>
    <dbReference type="NCBI Taxonomy" id="3880"/>
    <lineage>
        <taxon>Eukaryota</taxon>
        <taxon>Viridiplantae</taxon>
        <taxon>Streptophyta</taxon>
        <taxon>Embryophyta</taxon>
        <taxon>Tracheophyta</taxon>
        <taxon>Spermatophyta</taxon>
        <taxon>Magnoliopsida</taxon>
        <taxon>eudicotyledons</taxon>
        <taxon>Gunneridae</taxon>
        <taxon>Pentapetalae</taxon>
        <taxon>rosids</taxon>
        <taxon>fabids</taxon>
        <taxon>Fabales</taxon>
        <taxon>Fabaceae</taxon>
        <taxon>Papilionoideae</taxon>
        <taxon>50 kb inversion clade</taxon>
        <taxon>NPAAA clade</taxon>
        <taxon>Hologalegina</taxon>
        <taxon>IRL clade</taxon>
        <taxon>Trifolieae</taxon>
        <taxon>Medicago</taxon>
    </lineage>
</organism>
<dbReference type="AlphaFoldDB" id="A0A072UH71"/>
<dbReference type="STRING" id="3880.A0A072UH71"/>
<dbReference type="GO" id="GO:0032259">
    <property type="term" value="P:methylation"/>
    <property type="evidence" value="ECO:0007669"/>
    <property type="project" value="UniProtKB-KW"/>
</dbReference>
<sequence>MDQLWDIHMELPYGTMTDDEMRALNVRLYKYIGLFFYGSMDVQWNLNEKVRETSGKRDEMYPLLERTSPITRKLELLAPNLPFTVECVRSVDGCGKGLKAAYLDVEVQPASPLRASSMEVDSSVAAQTRGPFAGTSKSTATQFAGLVAPATTSASEEQQWKLMWTPSFYQFNHMIFVGKILS</sequence>
<protein>
    <submittedName>
        <fullName evidence="2">Putative mRNA (2'-O-methyladenosine-N(6)-)-methyltransferase</fullName>
        <ecNumber evidence="2">2.1.1.62</ecNumber>
    </submittedName>
</protein>
<dbReference type="GO" id="GO:0016422">
    <property type="term" value="F:mRNA (2'-O-methyladenosine-N6-)-methyltransferase activity"/>
    <property type="evidence" value="ECO:0007669"/>
    <property type="project" value="UniProtKB-EC"/>
</dbReference>
<evidence type="ECO:0000313" key="4">
    <source>
        <dbReference type="Proteomes" id="UP000002051"/>
    </source>
</evidence>
<reference evidence="1 4" key="1">
    <citation type="journal article" date="2011" name="Nature">
        <title>The Medicago genome provides insight into the evolution of rhizobial symbioses.</title>
        <authorList>
            <person name="Young N.D."/>
            <person name="Debelle F."/>
            <person name="Oldroyd G.E."/>
            <person name="Geurts R."/>
            <person name="Cannon S.B."/>
            <person name="Udvardi M.K."/>
            <person name="Benedito V.A."/>
            <person name="Mayer K.F."/>
            <person name="Gouzy J."/>
            <person name="Schoof H."/>
            <person name="Van de Peer Y."/>
            <person name="Proost S."/>
            <person name="Cook D.R."/>
            <person name="Meyers B.C."/>
            <person name="Spannagl M."/>
            <person name="Cheung F."/>
            <person name="De Mita S."/>
            <person name="Krishnakumar V."/>
            <person name="Gundlach H."/>
            <person name="Zhou S."/>
            <person name="Mudge J."/>
            <person name="Bharti A.K."/>
            <person name="Murray J.D."/>
            <person name="Naoumkina M.A."/>
            <person name="Rosen B."/>
            <person name="Silverstein K.A."/>
            <person name="Tang H."/>
            <person name="Rombauts S."/>
            <person name="Zhao P.X."/>
            <person name="Zhou P."/>
            <person name="Barbe V."/>
            <person name="Bardou P."/>
            <person name="Bechner M."/>
            <person name="Bellec A."/>
            <person name="Berger A."/>
            <person name="Berges H."/>
            <person name="Bidwell S."/>
            <person name="Bisseling T."/>
            <person name="Choisne N."/>
            <person name="Couloux A."/>
            <person name="Denny R."/>
            <person name="Deshpande S."/>
            <person name="Dai X."/>
            <person name="Doyle J.J."/>
            <person name="Dudez A.M."/>
            <person name="Farmer A.D."/>
            <person name="Fouteau S."/>
            <person name="Franken C."/>
            <person name="Gibelin C."/>
            <person name="Gish J."/>
            <person name="Goldstein S."/>
            <person name="Gonzalez A.J."/>
            <person name="Green P.J."/>
            <person name="Hallab A."/>
            <person name="Hartog M."/>
            <person name="Hua A."/>
            <person name="Humphray S.J."/>
            <person name="Jeong D.H."/>
            <person name="Jing Y."/>
            <person name="Jocker A."/>
            <person name="Kenton S.M."/>
            <person name="Kim D.J."/>
            <person name="Klee K."/>
            <person name="Lai H."/>
            <person name="Lang C."/>
            <person name="Lin S."/>
            <person name="Macmil S.L."/>
            <person name="Magdelenat G."/>
            <person name="Matthews L."/>
            <person name="McCorrison J."/>
            <person name="Monaghan E.L."/>
            <person name="Mun J.H."/>
            <person name="Najar F.Z."/>
            <person name="Nicholson C."/>
            <person name="Noirot C."/>
            <person name="O'Bleness M."/>
            <person name="Paule C.R."/>
            <person name="Poulain J."/>
            <person name="Prion F."/>
            <person name="Qin B."/>
            <person name="Qu C."/>
            <person name="Retzel E.F."/>
            <person name="Riddle C."/>
            <person name="Sallet E."/>
            <person name="Samain S."/>
            <person name="Samson N."/>
            <person name="Sanders I."/>
            <person name="Saurat O."/>
            <person name="Scarpelli C."/>
            <person name="Schiex T."/>
            <person name="Segurens B."/>
            <person name="Severin A.J."/>
            <person name="Sherrier D.J."/>
            <person name="Shi R."/>
            <person name="Sims S."/>
            <person name="Singer S.R."/>
            <person name="Sinharoy S."/>
            <person name="Sterck L."/>
            <person name="Viollet A."/>
            <person name="Wang B.B."/>
            <person name="Wang K."/>
            <person name="Wang M."/>
            <person name="Wang X."/>
            <person name="Warfsmann J."/>
            <person name="Weissenbach J."/>
            <person name="White D.D."/>
            <person name="White J.D."/>
            <person name="Wiley G.B."/>
            <person name="Wincker P."/>
            <person name="Xing Y."/>
            <person name="Yang L."/>
            <person name="Yao Z."/>
            <person name="Ying F."/>
            <person name="Zhai J."/>
            <person name="Zhou L."/>
            <person name="Zuber A."/>
            <person name="Denarie J."/>
            <person name="Dixon R.A."/>
            <person name="May G.D."/>
            <person name="Schwartz D.C."/>
            <person name="Rogers J."/>
            <person name="Quetier F."/>
            <person name="Town C.D."/>
            <person name="Roe B.A."/>
        </authorList>
    </citation>
    <scope>NUCLEOTIDE SEQUENCE [LARGE SCALE GENOMIC DNA]</scope>
    <source>
        <strain evidence="1">A17</strain>
        <strain evidence="3 4">cv. Jemalong A17</strain>
    </source>
</reference>
<name>A0A072UH71_MEDTR</name>
<gene>
    <name evidence="1" type="ordered locus">MTR_4g025460</name>
    <name evidence="2" type="ORF">MtrunA17_Chr4g0011651</name>
</gene>
<keyword evidence="4" id="KW-1185">Reference proteome</keyword>
<dbReference type="EnsemblPlants" id="KEH29109">
    <property type="protein sequence ID" value="KEH29109"/>
    <property type="gene ID" value="MTR_4g025460"/>
</dbReference>
<dbReference type="EMBL" id="PSQE01000004">
    <property type="protein sequence ID" value="RHN59292.1"/>
    <property type="molecule type" value="Genomic_DNA"/>
</dbReference>
<dbReference type="EC" id="2.1.1.62" evidence="2"/>
<evidence type="ECO:0000313" key="1">
    <source>
        <dbReference type="EMBL" id="KEH29109.1"/>
    </source>
</evidence>